<feature type="domain" description="Transmembrane protein TMEM132 cohesin-like" evidence="2">
    <location>
        <begin position="43"/>
        <end position="100"/>
    </location>
</feature>
<protein>
    <recommendedName>
        <fullName evidence="2">Transmembrane protein TMEM132 cohesin-like domain-containing protein</fullName>
    </recommendedName>
</protein>
<proteinExistence type="predicted"/>
<comment type="caution">
    <text evidence="3">The sequence shown here is derived from an EMBL/GenBank/DDBJ whole genome shotgun (WGS) entry which is preliminary data.</text>
</comment>
<dbReference type="InterPro" id="IPR055421">
    <property type="entry name" value="TMEM132_3rd"/>
</dbReference>
<dbReference type="AlphaFoldDB" id="A0AA40HCP7"/>
<evidence type="ECO:0000313" key="4">
    <source>
        <dbReference type="Proteomes" id="UP001177744"/>
    </source>
</evidence>
<feature type="region of interest" description="Disordered" evidence="1">
    <location>
        <begin position="1"/>
        <end position="50"/>
    </location>
</feature>
<name>A0AA40HCP7_CNENI</name>
<evidence type="ECO:0000313" key="3">
    <source>
        <dbReference type="EMBL" id="KAK1328236.1"/>
    </source>
</evidence>
<accession>A0AA40HCP7</accession>
<organism evidence="3 4">
    <name type="scientific">Cnephaeus nilssonii</name>
    <name type="common">Northern bat</name>
    <name type="synonym">Eptesicus nilssonii</name>
    <dbReference type="NCBI Taxonomy" id="3371016"/>
    <lineage>
        <taxon>Eukaryota</taxon>
        <taxon>Metazoa</taxon>
        <taxon>Chordata</taxon>
        <taxon>Craniata</taxon>
        <taxon>Vertebrata</taxon>
        <taxon>Euteleostomi</taxon>
        <taxon>Mammalia</taxon>
        <taxon>Eutheria</taxon>
        <taxon>Laurasiatheria</taxon>
        <taxon>Chiroptera</taxon>
        <taxon>Yangochiroptera</taxon>
        <taxon>Vespertilionidae</taxon>
        <taxon>Cnephaeus</taxon>
    </lineage>
</organism>
<reference evidence="3" key="1">
    <citation type="submission" date="2023-06" db="EMBL/GenBank/DDBJ databases">
        <title>Reference genome for the Northern bat (Eptesicus nilssonii), a most northern bat species.</title>
        <authorList>
            <person name="Laine V.N."/>
            <person name="Pulliainen A.T."/>
            <person name="Lilley T.M."/>
        </authorList>
    </citation>
    <scope>NUCLEOTIDE SEQUENCE</scope>
    <source>
        <strain evidence="3">BLF_Eptnil</strain>
        <tissue evidence="3">Kidney</tissue>
    </source>
</reference>
<feature type="compositionally biased region" description="Pro residues" evidence="1">
    <location>
        <begin position="35"/>
        <end position="44"/>
    </location>
</feature>
<dbReference type="Pfam" id="PF23039">
    <property type="entry name" value="TMEM132_3rd"/>
    <property type="match status" value="1"/>
</dbReference>
<dbReference type="EMBL" id="JAULJE010000023">
    <property type="protein sequence ID" value="KAK1328236.1"/>
    <property type="molecule type" value="Genomic_DNA"/>
</dbReference>
<keyword evidence="4" id="KW-1185">Reference proteome</keyword>
<sequence length="159" mass="16860">MERCPRRGVLSPRILAPGRPGGRRGGSRHLGGPRPHAPPPPPSPRRSSSAAFSEVAQLSFEIAGVSSLSGTQPIAWQLEYPHAGAAGSAVSQIFVSQQDLVGIVPLATVRRARAWVRPVASGCGSGTHRHACHRPTRRGAPALVQPSWVLRDEQARLAL</sequence>
<evidence type="ECO:0000259" key="2">
    <source>
        <dbReference type="Pfam" id="PF23039"/>
    </source>
</evidence>
<evidence type="ECO:0000256" key="1">
    <source>
        <dbReference type="SAM" id="MobiDB-lite"/>
    </source>
</evidence>
<dbReference type="Proteomes" id="UP001177744">
    <property type="component" value="Unassembled WGS sequence"/>
</dbReference>
<gene>
    <name evidence="3" type="ORF">QTO34_011803</name>
</gene>